<dbReference type="Proteomes" id="UP000293846">
    <property type="component" value="Unassembled WGS sequence"/>
</dbReference>
<evidence type="ECO:0000313" key="2">
    <source>
        <dbReference type="Proteomes" id="UP000293846"/>
    </source>
</evidence>
<proteinExistence type="predicted"/>
<reference evidence="1 2" key="1">
    <citation type="submission" date="2019-03" db="EMBL/GenBank/DDBJ databases">
        <authorList>
            <person name="Jensen L."/>
            <person name="Storgaard J."/>
            <person name="Sulaj E."/>
            <person name="Schramm A."/>
            <person name="Marshall I.P.G."/>
        </authorList>
    </citation>
    <scope>NUCLEOTIDE SEQUENCE [LARGE SCALE GENOMIC DNA]</scope>
    <source>
        <strain evidence="1 2">2017H2G3</strain>
    </source>
</reference>
<keyword evidence="2" id="KW-1185">Reference proteome</keyword>
<organism evidence="1 2">
    <name type="scientific">Cytobacillus praedii</name>
    <dbReference type="NCBI Taxonomy" id="1742358"/>
    <lineage>
        <taxon>Bacteria</taxon>
        <taxon>Bacillati</taxon>
        <taxon>Bacillota</taxon>
        <taxon>Bacilli</taxon>
        <taxon>Bacillales</taxon>
        <taxon>Bacillaceae</taxon>
        <taxon>Cytobacillus</taxon>
    </lineage>
</organism>
<protein>
    <recommendedName>
        <fullName evidence="3">YhjD</fullName>
    </recommendedName>
</protein>
<dbReference type="Pfam" id="PF26325">
    <property type="entry name" value="YhjD"/>
    <property type="match status" value="1"/>
</dbReference>
<dbReference type="OrthoDB" id="2988956at2"/>
<accession>A0A4R1B2V1</accession>
<name>A0A4R1B2V1_9BACI</name>
<dbReference type="InterPro" id="IPR058600">
    <property type="entry name" value="YhjD-like"/>
</dbReference>
<dbReference type="AlphaFoldDB" id="A0A4R1B2V1"/>
<gene>
    <name evidence="1" type="ORF">E0Y62_10340</name>
</gene>
<sequence length="124" mass="14994">MTRIPGHDRDIIEQAMYLPMVLTVLEKDRLIIDKAPFKLKEPYLNLVEETIRVVQKDLKVVKNNMRKGNMKVQQIGHDEAFTMYSFLYKGFEEQHNYFNPRIRNKVHELMEYYLYKRFKEAPPK</sequence>
<evidence type="ECO:0000313" key="1">
    <source>
        <dbReference type="EMBL" id="TCJ04486.1"/>
    </source>
</evidence>
<comment type="caution">
    <text evidence="1">The sequence shown here is derived from an EMBL/GenBank/DDBJ whole genome shotgun (WGS) entry which is preliminary data.</text>
</comment>
<dbReference type="RefSeq" id="WP_131236814.1">
    <property type="nucleotide sequence ID" value="NZ_SJTH01000009.1"/>
</dbReference>
<evidence type="ECO:0008006" key="3">
    <source>
        <dbReference type="Google" id="ProtNLM"/>
    </source>
</evidence>
<dbReference type="EMBL" id="SJTH01000009">
    <property type="protein sequence ID" value="TCJ04486.1"/>
    <property type="molecule type" value="Genomic_DNA"/>
</dbReference>